<sequence>MGSKRKRSKKLPNRAVEETPTPNRLPPLTFQTLISAIEAPQGLKVPILKRIYALVVPLSLQEPIDWSNAEGSCNYFGIELKLEGLQCLIHCLFKELDKRLKFLFSALSDASANRAHKHTDSDKDMAVDVDELTLLLRCCVSLSMVDPSLVMENTQFLLSVLGKLIALVTSGCSEKESVSFRKSVSCECTYTDAGGTYVSKDFVASLCFLEPSNLRHPVLCALLEIFADELLMRRLLRKYFVAVDSASCTNERLFNNLVKSDIGSVLEVISVHFILSVYDEPASENFLKRLYLQFSKNFRGPELSLTAALPLLLNPIMLSAPKMLQTHFILLVSEAIDIDTSLKNVRPDLRNMDCYLTAFERSVVLYTSHMSSSLMDHHPLGVSCSHANSWMLGSHHPSFESCIQQGTREKICNRVTHLGSLRQLTKSGMMAASTAYINENQHIFNESCKDDILSVLHRIIHGASSSDANHNVFYRKGDTNPEDIYLLASILKLMSSSLLKVIWCLRNGGNSGYPQTLKDASSLKEYDFVVGIIGCFIQFNLSLPNQKFLSDMMKTRPMIHKTSKWILLHFLGLLSLSFASGIDFLVKGCISIIMAILNLCAFEEGDVVALRSFLDPGSQSVSSELPADKVTQAVKKQKSIRKVASKFQETQNVYLSKHSATRHHKKAQSEVAKTSENACFMSCTREFSDIMEEETEETCTGEMYLNCTLAGSKKSDLDDLADFIVCKPGKEYSSWLKDREKYRSWKVKKEAVVRWEKRKRTYRKVRSKRS</sequence>
<comment type="caution">
    <text evidence="3">The sequence shown here is derived from an EMBL/GenBank/DDBJ whole genome shotgun (WGS) entry which is preliminary data.</text>
</comment>
<dbReference type="OMA" id="MMMANLC"/>
<dbReference type="Gramene" id="PRQ20468">
    <property type="protein sequence ID" value="PRQ20468"/>
    <property type="gene ID" value="RchiOBHm_Chr7g0228481"/>
</dbReference>
<dbReference type="InterPro" id="IPR056714">
    <property type="entry name" value="DUF7812"/>
</dbReference>
<dbReference type="Pfam" id="PF25104">
    <property type="entry name" value="DUF7812"/>
    <property type="match status" value="1"/>
</dbReference>
<protein>
    <recommendedName>
        <fullName evidence="2">DUF7812 domain-containing protein</fullName>
    </recommendedName>
</protein>
<accession>A0A2P6PEX1</accession>
<feature type="region of interest" description="Disordered" evidence="1">
    <location>
        <begin position="1"/>
        <end position="24"/>
    </location>
</feature>
<dbReference type="AlphaFoldDB" id="A0A2P6PEX1"/>
<dbReference type="EMBL" id="PDCK01000045">
    <property type="protein sequence ID" value="PRQ20468.1"/>
    <property type="molecule type" value="Genomic_DNA"/>
</dbReference>
<proteinExistence type="predicted"/>
<evidence type="ECO:0000256" key="1">
    <source>
        <dbReference type="SAM" id="MobiDB-lite"/>
    </source>
</evidence>
<organism evidence="3 4">
    <name type="scientific">Rosa chinensis</name>
    <name type="common">China rose</name>
    <dbReference type="NCBI Taxonomy" id="74649"/>
    <lineage>
        <taxon>Eukaryota</taxon>
        <taxon>Viridiplantae</taxon>
        <taxon>Streptophyta</taxon>
        <taxon>Embryophyta</taxon>
        <taxon>Tracheophyta</taxon>
        <taxon>Spermatophyta</taxon>
        <taxon>Magnoliopsida</taxon>
        <taxon>eudicotyledons</taxon>
        <taxon>Gunneridae</taxon>
        <taxon>Pentapetalae</taxon>
        <taxon>rosids</taxon>
        <taxon>fabids</taxon>
        <taxon>Rosales</taxon>
        <taxon>Rosaceae</taxon>
        <taxon>Rosoideae</taxon>
        <taxon>Rosoideae incertae sedis</taxon>
        <taxon>Rosa</taxon>
    </lineage>
</organism>
<name>A0A2P6PEX1_ROSCH</name>
<dbReference type="PANTHER" id="PTHR36786">
    <property type="entry name" value="2-ISOPROPYLMALATE SYNTHASE"/>
    <property type="match status" value="1"/>
</dbReference>
<feature type="compositionally biased region" description="Basic residues" evidence="1">
    <location>
        <begin position="1"/>
        <end position="12"/>
    </location>
</feature>
<dbReference type="OrthoDB" id="1882119at2759"/>
<evidence type="ECO:0000259" key="2">
    <source>
        <dbReference type="Pfam" id="PF25104"/>
    </source>
</evidence>
<dbReference type="Proteomes" id="UP000238479">
    <property type="component" value="Chromosome 7"/>
</dbReference>
<evidence type="ECO:0000313" key="3">
    <source>
        <dbReference type="EMBL" id="PRQ20468.1"/>
    </source>
</evidence>
<keyword evidence="4" id="KW-1185">Reference proteome</keyword>
<gene>
    <name evidence="3" type="ORF">RchiOBHm_Chr7g0228481</name>
</gene>
<dbReference type="STRING" id="74649.A0A2P6PEX1"/>
<reference evidence="3 4" key="1">
    <citation type="journal article" date="2018" name="Nat. Genet.">
        <title>The Rosa genome provides new insights in the design of modern roses.</title>
        <authorList>
            <person name="Bendahmane M."/>
        </authorList>
    </citation>
    <scope>NUCLEOTIDE SEQUENCE [LARGE SCALE GENOMIC DNA]</scope>
    <source>
        <strain evidence="4">cv. Old Blush</strain>
    </source>
</reference>
<feature type="domain" description="DUF7812" evidence="2">
    <location>
        <begin position="134"/>
        <end position="610"/>
    </location>
</feature>
<evidence type="ECO:0000313" key="4">
    <source>
        <dbReference type="Proteomes" id="UP000238479"/>
    </source>
</evidence>
<dbReference type="PANTHER" id="PTHR36786:SF1">
    <property type="entry name" value="2-ISOPROPYLMALATE SYNTHASE"/>
    <property type="match status" value="1"/>
</dbReference>